<dbReference type="Gene3D" id="2.60.270.20">
    <property type="entry name" value="Cytolysin/lectin"/>
    <property type="match status" value="1"/>
</dbReference>
<gene>
    <name evidence="7" type="primary">LOC112995597</name>
</gene>
<keyword evidence="4" id="KW-0472">Membrane</keyword>
<organism evidence="7 8">
    <name type="scientific">Dromaius novaehollandiae</name>
    <name type="common">Emu</name>
    <dbReference type="NCBI Taxonomy" id="8790"/>
    <lineage>
        <taxon>Eukaryota</taxon>
        <taxon>Metazoa</taxon>
        <taxon>Chordata</taxon>
        <taxon>Craniata</taxon>
        <taxon>Vertebrata</taxon>
        <taxon>Euteleostomi</taxon>
        <taxon>Archelosauria</taxon>
        <taxon>Archosauria</taxon>
        <taxon>Dinosauria</taxon>
        <taxon>Saurischia</taxon>
        <taxon>Theropoda</taxon>
        <taxon>Coelurosauria</taxon>
        <taxon>Aves</taxon>
        <taxon>Palaeognathae</taxon>
        <taxon>Casuariiformes</taxon>
        <taxon>Dromaiidae</taxon>
        <taxon>Dromaius</taxon>
    </lineage>
</organism>
<dbReference type="InterPro" id="IPR050677">
    <property type="entry name" value="Actinoporin_PFT"/>
</dbReference>
<reference evidence="7" key="1">
    <citation type="submission" date="2025-05" db="UniProtKB">
        <authorList>
            <consortium name="Ensembl"/>
        </authorList>
    </citation>
    <scope>IDENTIFICATION</scope>
</reference>
<dbReference type="Ensembl" id="ENSDNVT00000023685.1">
    <property type="protein sequence ID" value="ENSDNVP00000019661.1"/>
    <property type="gene ID" value="ENSDNVG00000013767.1"/>
</dbReference>
<dbReference type="GO" id="GO:0051715">
    <property type="term" value="P:cytolysis in another organism"/>
    <property type="evidence" value="ECO:0007669"/>
    <property type="project" value="InterPro"/>
</dbReference>
<evidence type="ECO:0000256" key="2">
    <source>
        <dbReference type="ARBA" id="ARBA00004532"/>
    </source>
</evidence>
<dbReference type="GO" id="GO:0015267">
    <property type="term" value="F:channel activity"/>
    <property type="evidence" value="ECO:0007669"/>
    <property type="project" value="InterPro"/>
</dbReference>
<dbReference type="RefSeq" id="XP_025976426.1">
    <property type="nucleotide sequence ID" value="XM_026120641.2"/>
</dbReference>
<evidence type="ECO:0000256" key="5">
    <source>
        <dbReference type="ARBA" id="ARBA00023331"/>
    </source>
</evidence>
<sequence length="203" mass="22632">MQAKEKKDRKKPSNSGPGITMTTGVHSVAKTINVCRSVIIEITNKTRNVTLQDFRSYCFSGQVHSPVPFEIGPGSSGECVFAKTPYSLRGSVGVLVCTFDSSALAIMFSNPFDYILYRIEFALEIFKMENHMGRLHDVYSKMMGSKAYSSSRLFQRAHADSGQETLEVSKGNIRVRAKMSNNEKAVMKVQIEDTDPPPYSKNE</sequence>
<evidence type="ECO:0000313" key="8">
    <source>
        <dbReference type="Proteomes" id="UP000694423"/>
    </source>
</evidence>
<dbReference type="PANTHER" id="PTHR40388:SF1">
    <property type="entry name" value="BRYOPORIN"/>
    <property type="match status" value="1"/>
</dbReference>
<protein>
    <submittedName>
        <fullName evidence="7">Uncharacterized LOC112995597</fullName>
    </submittedName>
</protein>
<evidence type="ECO:0000256" key="1">
    <source>
        <dbReference type="ARBA" id="ARBA00004175"/>
    </source>
</evidence>
<dbReference type="InterPro" id="IPR015926">
    <property type="entry name" value="Cytolysin/lectin"/>
</dbReference>
<dbReference type="PANTHER" id="PTHR40388">
    <property type="entry name" value="BRYOPORIN"/>
    <property type="match status" value="1"/>
</dbReference>
<dbReference type="OrthoDB" id="6132998at2759"/>
<feature type="region of interest" description="Disordered" evidence="6">
    <location>
        <begin position="1"/>
        <end position="22"/>
    </location>
</feature>
<evidence type="ECO:0000256" key="4">
    <source>
        <dbReference type="ARBA" id="ARBA00023298"/>
    </source>
</evidence>
<evidence type="ECO:0000313" key="7">
    <source>
        <dbReference type="Ensembl" id="ENSDNVP00000019661.1"/>
    </source>
</evidence>
<dbReference type="Pfam" id="PF06369">
    <property type="entry name" value="Anemone_cytotox"/>
    <property type="match status" value="1"/>
</dbReference>
<dbReference type="Ensembl" id="ENSDNVT00000023680.1">
    <property type="protein sequence ID" value="ENSDNVP00000019657.1"/>
    <property type="gene ID" value="ENSDNVG00000013767.1"/>
</dbReference>
<comment type="subcellular location">
    <subcellularLocation>
        <location evidence="2">Nematocyst</location>
    </subcellularLocation>
    <subcellularLocation>
        <location evidence="1">Target cell membrane</location>
    </subcellularLocation>
</comment>
<evidence type="ECO:0000256" key="6">
    <source>
        <dbReference type="SAM" id="MobiDB-lite"/>
    </source>
</evidence>
<dbReference type="InterPro" id="IPR009104">
    <property type="entry name" value="Anemon_actinoporin-like"/>
</dbReference>
<feature type="compositionally biased region" description="Polar residues" evidence="6">
    <location>
        <begin position="13"/>
        <end position="22"/>
    </location>
</feature>
<dbReference type="SUPFAM" id="SSF63724">
    <property type="entry name" value="Cytolysin/lectin"/>
    <property type="match status" value="1"/>
</dbReference>
<proteinExistence type="predicted"/>
<dbReference type="GO" id="GO:0046930">
    <property type="term" value="C:pore complex"/>
    <property type="evidence" value="ECO:0007669"/>
    <property type="project" value="InterPro"/>
</dbReference>
<dbReference type="GO" id="GO:0044218">
    <property type="term" value="C:other organism cell membrane"/>
    <property type="evidence" value="ECO:0007669"/>
    <property type="project" value="UniProtKB-KW"/>
</dbReference>
<dbReference type="AlphaFoldDB" id="A0A8C4PAX6"/>
<keyword evidence="5" id="KW-0166">Nematocyst</keyword>
<keyword evidence="4" id="KW-1053">Target membrane</keyword>
<dbReference type="GO" id="GO:0006812">
    <property type="term" value="P:monoatomic cation transport"/>
    <property type="evidence" value="ECO:0007669"/>
    <property type="project" value="InterPro"/>
</dbReference>
<dbReference type="GO" id="GO:0046931">
    <property type="term" value="P:pore complex assembly"/>
    <property type="evidence" value="ECO:0007669"/>
    <property type="project" value="InterPro"/>
</dbReference>
<keyword evidence="8" id="KW-1185">Reference proteome</keyword>
<dbReference type="Proteomes" id="UP000694423">
    <property type="component" value="Unplaced"/>
</dbReference>
<keyword evidence="3" id="KW-1052">Target cell membrane</keyword>
<dbReference type="KEGG" id="dne:112995597"/>
<accession>A0A8C4PAX6</accession>
<dbReference type="GeneID" id="112995597"/>
<evidence type="ECO:0000256" key="3">
    <source>
        <dbReference type="ARBA" id="ARBA00022537"/>
    </source>
</evidence>
<name>A0A8C4PAX6_DRONO</name>
<dbReference type="GO" id="GO:0042151">
    <property type="term" value="C:nematocyst"/>
    <property type="evidence" value="ECO:0007669"/>
    <property type="project" value="UniProtKB-SubCell"/>
</dbReference>